<dbReference type="InterPro" id="IPR035287">
    <property type="entry name" value="DUF5362"/>
</dbReference>
<dbReference type="EMBL" id="WKJI01000001">
    <property type="protein sequence ID" value="MRX46675.1"/>
    <property type="molecule type" value="Genomic_DNA"/>
</dbReference>
<organism evidence="2 3">
    <name type="scientific">Pedobacter puniceum</name>
    <dbReference type="NCBI Taxonomy" id="2666136"/>
    <lineage>
        <taxon>Bacteria</taxon>
        <taxon>Pseudomonadati</taxon>
        <taxon>Bacteroidota</taxon>
        <taxon>Sphingobacteriia</taxon>
        <taxon>Sphingobacteriales</taxon>
        <taxon>Sphingobacteriaceae</taxon>
        <taxon>Pedobacter</taxon>
    </lineage>
</organism>
<evidence type="ECO:0008006" key="4">
    <source>
        <dbReference type="Google" id="ProtNLM"/>
    </source>
</evidence>
<protein>
    <recommendedName>
        <fullName evidence="4">DUF5362 domain-containing protein</fullName>
    </recommendedName>
</protein>
<sequence>MEENNYLESQENQNQEQPQTLVFNLSIEELLLETAKWGKFLAIVGFVFTGLIVLVGLALSFFGTEMLPNSPLGAIGGTTLGVIYLLMGLVYYFPSKYLYDFAVYIKQAIQIKDQESMDYAFSRLKSVYKFWGILVIILLVIYAIIFLFGIASAIFMSMGS</sequence>
<keyword evidence="1" id="KW-1133">Transmembrane helix</keyword>
<dbReference type="RefSeq" id="WP_154286744.1">
    <property type="nucleotide sequence ID" value="NZ_WKJI01000001.1"/>
</dbReference>
<evidence type="ECO:0000313" key="2">
    <source>
        <dbReference type="EMBL" id="MRX46675.1"/>
    </source>
</evidence>
<evidence type="ECO:0000256" key="1">
    <source>
        <dbReference type="SAM" id="Phobius"/>
    </source>
</evidence>
<dbReference type="Pfam" id="PF17319">
    <property type="entry name" value="DUF5362"/>
    <property type="match status" value="1"/>
</dbReference>
<keyword evidence="1" id="KW-0812">Transmembrane</keyword>
<gene>
    <name evidence="2" type="ORF">GJJ64_05710</name>
</gene>
<feature type="transmembrane region" description="Helical" evidence="1">
    <location>
        <begin position="40"/>
        <end position="62"/>
    </location>
</feature>
<feature type="transmembrane region" description="Helical" evidence="1">
    <location>
        <begin position="130"/>
        <end position="155"/>
    </location>
</feature>
<name>A0A7K0FML2_9SPHI</name>
<reference evidence="2 3" key="1">
    <citation type="submission" date="2019-11" db="EMBL/GenBank/DDBJ databases">
        <authorList>
            <person name="Cheng Q."/>
            <person name="Yang Z."/>
        </authorList>
    </citation>
    <scope>NUCLEOTIDE SEQUENCE [LARGE SCALE GENOMIC DNA]</scope>
    <source>
        <strain evidence="2 3">HX-22-1</strain>
    </source>
</reference>
<evidence type="ECO:0000313" key="3">
    <source>
        <dbReference type="Proteomes" id="UP000462931"/>
    </source>
</evidence>
<feature type="transmembrane region" description="Helical" evidence="1">
    <location>
        <begin position="74"/>
        <end position="93"/>
    </location>
</feature>
<accession>A0A7K0FML2</accession>
<keyword evidence="1" id="KW-0472">Membrane</keyword>
<proteinExistence type="predicted"/>
<dbReference type="AlphaFoldDB" id="A0A7K0FML2"/>
<dbReference type="Proteomes" id="UP000462931">
    <property type="component" value="Unassembled WGS sequence"/>
</dbReference>
<comment type="caution">
    <text evidence="2">The sequence shown here is derived from an EMBL/GenBank/DDBJ whole genome shotgun (WGS) entry which is preliminary data.</text>
</comment>
<keyword evidence="3" id="KW-1185">Reference proteome</keyword>